<proteinExistence type="predicted"/>
<feature type="domain" description="IP5PC-F beta-propeller" evidence="5">
    <location>
        <begin position="151"/>
        <end position="235"/>
    </location>
</feature>
<evidence type="ECO:0000313" key="6">
    <source>
        <dbReference type="EMBL" id="CAD8265615.1"/>
    </source>
</evidence>
<keyword evidence="2" id="KW-0677">Repeat</keyword>
<keyword evidence="1 3" id="KW-0853">WD repeat</keyword>
<feature type="repeat" description="WD" evidence="3">
    <location>
        <begin position="199"/>
        <end position="236"/>
    </location>
</feature>
<dbReference type="PROSITE" id="PS50082">
    <property type="entry name" value="WD_REPEATS_2"/>
    <property type="match status" value="4"/>
</dbReference>
<dbReference type="Gene3D" id="2.130.10.10">
    <property type="entry name" value="YVTN repeat-like/Quinoprotein amine dehydrogenase"/>
    <property type="match status" value="2"/>
</dbReference>
<feature type="compositionally biased region" description="Gly residues" evidence="4">
    <location>
        <begin position="1"/>
        <end position="11"/>
    </location>
</feature>
<dbReference type="InterPro" id="IPR056454">
    <property type="entry name" value="Beta-prop_IP5PC_F"/>
</dbReference>
<gene>
    <name evidence="6" type="ORF">PPYR1160_LOCUS15118</name>
</gene>
<dbReference type="InterPro" id="IPR015943">
    <property type="entry name" value="WD40/YVTN_repeat-like_dom_sf"/>
</dbReference>
<organism evidence="6">
    <name type="scientific">Pinguiococcus pyrenoidosus</name>
    <dbReference type="NCBI Taxonomy" id="172671"/>
    <lineage>
        <taxon>Eukaryota</taxon>
        <taxon>Sar</taxon>
        <taxon>Stramenopiles</taxon>
        <taxon>Ochrophyta</taxon>
        <taxon>Pinguiophyceae</taxon>
        <taxon>Pinguiochrysidales</taxon>
        <taxon>Pinguiochrysidaceae</taxon>
        <taxon>Pinguiococcus</taxon>
    </lineage>
</organism>
<dbReference type="Pfam" id="PF00400">
    <property type="entry name" value="WD40"/>
    <property type="match status" value="2"/>
</dbReference>
<evidence type="ECO:0000259" key="5">
    <source>
        <dbReference type="Pfam" id="PF23754"/>
    </source>
</evidence>
<dbReference type="SMART" id="SM00320">
    <property type="entry name" value="WD40"/>
    <property type="match status" value="5"/>
</dbReference>
<dbReference type="EMBL" id="HBEA01019884">
    <property type="protein sequence ID" value="CAD8265615.1"/>
    <property type="molecule type" value="Transcribed_RNA"/>
</dbReference>
<feature type="region of interest" description="Disordered" evidence="4">
    <location>
        <begin position="1"/>
        <end position="38"/>
    </location>
</feature>
<feature type="compositionally biased region" description="Basic residues" evidence="4">
    <location>
        <begin position="13"/>
        <end position="23"/>
    </location>
</feature>
<dbReference type="SUPFAM" id="SSF50978">
    <property type="entry name" value="WD40 repeat-like"/>
    <property type="match status" value="1"/>
</dbReference>
<reference evidence="6" key="1">
    <citation type="submission" date="2021-01" db="EMBL/GenBank/DDBJ databases">
        <authorList>
            <person name="Corre E."/>
            <person name="Pelletier E."/>
            <person name="Niang G."/>
            <person name="Scheremetjew M."/>
            <person name="Finn R."/>
            <person name="Kale V."/>
            <person name="Holt S."/>
            <person name="Cochrane G."/>
            <person name="Meng A."/>
            <person name="Brown T."/>
            <person name="Cohen L."/>
        </authorList>
    </citation>
    <scope>NUCLEOTIDE SEQUENCE</scope>
    <source>
        <strain evidence="6">CCMP2078</strain>
    </source>
</reference>
<dbReference type="InterPro" id="IPR036322">
    <property type="entry name" value="WD40_repeat_dom_sf"/>
</dbReference>
<evidence type="ECO:0000256" key="4">
    <source>
        <dbReference type="SAM" id="MobiDB-lite"/>
    </source>
</evidence>
<dbReference type="PANTHER" id="PTHR19855">
    <property type="entry name" value="WD40 REPEAT PROTEIN 12, 37"/>
    <property type="match status" value="1"/>
</dbReference>
<evidence type="ECO:0000256" key="1">
    <source>
        <dbReference type="ARBA" id="ARBA00022574"/>
    </source>
</evidence>
<evidence type="ECO:0000256" key="2">
    <source>
        <dbReference type="ARBA" id="ARBA00022737"/>
    </source>
</evidence>
<dbReference type="Pfam" id="PF23754">
    <property type="entry name" value="Beta-prop_IP5PC_F"/>
    <property type="match status" value="1"/>
</dbReference>
<name>A0A7R9UGD6_9STRA</name>
<feature type="repeat" description="WD" evidence="3">
    <location>
        <begin position="255"/>
        <end position="293"/>
    </location>
</feature>
<accession>A0A7R9UGD6</accession>
<dbReference type="PROSITE" id="PS50294">
    <property type="entry name" value="WD_REPEATS_REGION"/>
    <property type="match status" value="1"/>
</dbReference>
<feature type="repeat" description="WD" evidence="3">
    <location>
        <begin position="155"/>
        <end position="194"/>
    </location>
</feature>
<evidence type="ECO:0000256" key="3">
    <source>
        <dbReference type="PROSITE-ProRule" id="PRU00221"/>
    </source>
</evidence>
<dbReference type="PRINTS" id="PR00320">
    <property type="entry name" value="GPROTEINBRPT"/>
</dbReference>
<dbReference type="InterPro" id="IPR001680">
    <property type="entry name" value="WD40_rpt"/>
</dbReference>
<dbReference type="InterPro" id="IPR019775">
    <property type="entry name" value="WD40_repeat_CS"/>
</dbReference>
<dbReference type="PANTHER" id="PTHR19855:SF11">
    <property type="entry name" value="RIBOSOME BIOGENESIS PROTEIN WDR12"/>
    <property type="match status" value="1"/>
</dbReference>
<dbReference type="PROSITE" id="PS00678">
    <property type="entry name" value="WD_REPEATS_1"/>
    <property type="match status" value="2"/>
</dbReference>
<feature type="repeat" description="WD" evidence="3">
    <location>
        <begin position="370"/>
        <end position="394"/>
    </location>
</feature>
<protein>
    <recommendedName>
        <fullName evidence="5">IP5PC-F beta-propeller domain-containing protein</fullName>
    </recommendedName>
</protein>
<dbReference type="AlphaFoldDB" id="A0A7R9UGD6"/>
<sequence length="394" mass="42735">MSGMHRGGGRSNRGSRNRNKKNFQRNSNGHRGNGGSNDLLRHLHKEAELEAHTARKDVPGISMMVAANFTGFNGLISVGHDGRLRFLDITAKDFVYEEDLGGEGHYVFFEHPFLFVGFDKESPLMPGVPVGMLGVYNVEAQPLARKDLIVNEATPFAHSSRIAAITVGGALLISGGADGIVRLWKFDDAAGTFVFWQNLIGHVRPVTSLCFVESDGGGMLWSGSEDRTIRIWNITSSGAQCVDMKSAGRRNGDDPGGHSLAVTSLKLVPGTPPFILSAGVDQKLIVWNATTNEYCGGTECGAAIQEVELGTLPDPTADGNVLNCLFLSCRTGDFQIREWDSDLTLRISTTRRSGNRGIAHSFGCSTLVVPEHGQFYSAGRDGKIMVWNVRQDRV</sequence>
<dbReference type="InterPro" id="IPR020472">
    <property type="entry name" value="WD40_PAC1"/>
</dbReference>